<dbReference type="AlphaFoldDB" id="G3IVQ4"/>
<dbReference type="Proteomes" id="UP000004664">
    <property type="component" value="Unassembled WGS sequence"/>
</dbReference>
<protein>
    <submittedName>
        <fullName evidence="1">Uncharacterized protein</fullName>
    </submittedName>
</protein>
<keyword evidence="2" id="KW-1185">Reference proteome</keyword>
<gene>
    <name evidence="1" type="ORF">Mettu_0574</name>
</gene>
<dbReference type="EMBL" id="JH109152">
    <property type="protein sequence ID" value="EGW21791.1"/>
    <property type="molecule type" value="Genomic_DNA"/>
</dbReference>
<organism evidence="1 2">
    <name type="scientific">Methylobacter tundripaludum (strain ATCC BAA-1195 / DSM 17260 / SV96)</name>
    <dbReference type="NCBI Taxonomy" id="697282"/>
    <lineage>
        <taxon>Bacteria</taxon>
        <taxon>Pseudomonadati</taxon>
        <taxon>Pseudomonadota</taxon>
        <taxon>Gammaproteobacteria</taxon>
        <taxon>Methylococcales</taxon>
        <taxon>Methylococcaceae</taxon>
        <taxon>Methylobacter</taxon>
    </lineage>
</organism>
<name>G3IVQ4_METTV</name>
<evidence type="ECO:0000313" key="1">
    <source>
        <dbReference type="EMBL" id="EGW21791.1"/>
    </source>
</evidence>
<dbReference type="HOGENOM" id="CLU_2936369_0_0_6"/>
<sequence length="62" mass="7809">MMIRKLTEEAWILYLKILDVERIPDFSIKREDRIYRLTDQAYYRYVRRRNALELQDDSQLER</sequence>
<proteinExistence type="predicted"/>
<evidence type="ECO:0000313" key="2">
    <source>
        <dbReference type="Proteomes" id="UP000004664"/>
    </source>
</evidence>
<reference evidence="1 2" key="1">
    <citation type="submission" date="2011-06" db="EMBL/GenBank/DDBJ databases">
        <title>Genomic sequence of Methylobacter tundripaludum SV96.</title>
        <authorList>
            <consortium name="US DOE Joint Genome Institute"/>
            <person name="Lucas S."/>
            <person name="Han J."/>
            <person name="Lapidus A."/>
            <person name="Cheng J.-F."/>
            <person name="Goodwin L."/>
            <person name="Pitluck S."/>
            <person name="Held B."/>
            <person name="Detter J.C."/>
            <person name="Han C."/>
            <person name="Tapia R."/>
            <person name="Land M."/>
            <person name="Hauser L."/>
            <person name="Kyrpides N."/>
            <person name="Ivanova N."/>
            <person name="Ovchinnikova G."/>
            <person name="Pagani I."/>
            <person name="Klotz M.G."/>
            <person name="Dispirito A.A."/>
            <person name="Murrell J.C."/>
            <person name="Dunfield P."/>
            <person name="Kalyuzhnaya M.G."/>
            <person name="Svenning M."/>
            <person name="Trotsenko Y.A."/>
            <person name="Stein L.Y."/>
            <person name="Woyke T."/>
        </authorList>
    </citation>
    <scope>NUCLEOTIDE SEQUENCE [LARGE SCALE GENOMIC DNA]</scope>
    <source>
        <strain evidence="2">ATCC BAA-1195 / DSM 17260 / SV96</strain>
    </source>
</reference>
<accession>G3IVQ4</accession>